<evidence type="ECO:0000256" key="2">
    <source>
        <dbReference type="ARBA" id="ARBA00022737"/>
    </source>
</evidence>
<keyword evidence="2" id="KW-0677">Repeat</keyword>
<gene>
    <name evidence="4" type="ORF">HDID_LOCUS5814</name>
</gene>
<reference evidence="4 5" key="2">
    <citation type="submission" date="2018-11" db="EMBL/GenBank/DDBJ databases">
        <authorList>
            <consortium name="Pathogen Informatics"/>
        </authorList>
    </citation>
    <scope>NUCLEOTIDE SEQUENCE [LARGE SCALE GENOMIC DNA]</scope>
</reference>
<dbReference type="EMBL" id="UYSG01003485">
    <property type="protein sequence ID" value="VDL58132.1"/>
    <property type="molecule type" value="Genomic_DNA"/>
</dbReference>
<evidence type="ECO:0000256" key="1">
    <source>
        <dbReference type="ARBA" id="ARBA00022441"/>
    </source>
</evidence>
<protein>
    <submittedName>
        <fullName evidence="6">BTB domain-containing protein</fullName>
    </submittedName>
</protein>
<dbReference type="SUPFAM" id="SSF54695">
    <property type="entry name" value="POZ domain"/>
    <property type="match status" value="1"/>
</dbReference>
<dbReference type="WBParaSite" id="HDID_0000581601-mRNA-1">
    <property type="protein sequence ID" value="HDID_0000581601-mRNA-1"/>
    <property type="gene ID" value="HDID_0000581601"/>
</dbReference>
<proteinExistence type="predicted"/>
<feature type="domain" description="BTB" evidence="3">
    <location>
        <begin position="31"/>
        <end position="95"/>
    </location>
</feature>
<evidence type="ECO:0000313" key="5">
    <source>
        <dbReference type="Proteomes" id="UP000274504"/>
    </source>
</evidence>
<dbReference type="Pfam" id="PF00651">
    <property type="entry name" value="BTB"/>
    <property type="match status" value="1"/>
</dbReference>
<dbReference type="OrthoDB" id="6261492at2759"/>
<dbReference type="AlphaFoldDB" id="A0A0R3SLK1"/>
<evidence type="ECO:0000259" key="3">
    <source>
        <dbReference type="PROSITE" id="PS50097"/>
    </source>
</evidence>
<dbReference type="PANTHER" id="PTHR24412:SF489">
    <property type="entry name" value="RING FINGER DOMAIN AND KELCH REPEAT-CONTAINING PROTEIN DDB_G0271372"/>
    <property type="match status" value="1"/>
</dbReference>
<dbReference type="Proteomes" id="UP000274504">
    <property type="component" value="Unassembled WGS sequence"/>
</dbReference>
<dbReference type="Gene3D" id="3.30.710.10">
    <property type="entry name" value="Potassium Channel Kv1.1, Chain A"/>
    <property type="match status" value="1"/>
</dbReference>
<dbReference type="CDD" id="cd18186">
    <property type="entry name" value="BTB_POZ_ZBTB_KLHL-like"/>
    <property type="match status" value="1"/>
</dbReference>
<accession>A0A0R3SLK1</accession>
<evidence type="ECO:0000313" key="6">
    <source>
        <dbReference type="WBParaSite" id="HDID_0000581601-mRNA-1"/>
    </source>
</evidence>
<evidence type="ECO:0000313" key="4">
    <source>
        <dbReference type="EMBL" id="VDL58132.1"/>
    </source>
</evidence>
<dbReference type="PROSITE" id="PS50097">
    <property type="entry name" value="BTB"/>
    <property type="match status" value="1"/>
</dbReference>
<reference evidence="6" key="1">
    <citation type="submission" date="2017-02" db="UniProtKB">
        <authorList>
            <consortium name="WormBaseParasite"/>
        </authorList>
    </citation>
    <scope>IDENTIFICATION</scope>
</reference>
<organism evidence="6">
    <name type="scientific">Hymenolepis diminuta</name>
    <name type="common">Rat tapeworm</name>
    <dbReference type="NCBI Taxonomy" id="6216"/>
    <lineage>
        <taxon>Eukaryota</taxon>
        <taxon>Metazoa</taxon>
        <taxon>Spiralia</taxon>
        <taxon>Lophotrochozoa</taxon>
        <taxon>Platyhelminthes</taxon>
        <taxon>Cestoda</taxon>
        <taxon>Eucestoda</taxon>
        <taxon>Cyclophyllidea</taxon>
        <taxon>Hymenolepididae</taxon>
        <taxon>Hymenolepis</taxon>
    </lineage>
</organism>
<dbReference type="InterPro" id="IPR011333">
    <property type="entry name" value="SKP1/BTB/POZ_sf"/>
</dbReference>
<keyword evidence="1" id="KW-0880">Kelch repeat</keyword>
<sequence>MNVKSAIYTDKAARAYDCSGFEYLRKHKLYFDLKILVQNFEEILAHRVVLATRFPLLRKSLPNSANGHVYWTRFSREVVEAALSFAYTGSVEIDLDIAIRLFLFSYNIGCAEIRNWCVDFLSSRINQGNVSDIWSVANSTLNEQLMSVCLPTIQNYSEVLWKIDHFCSVTQPEGMSIVLNYPDKKDKSKEYSPKAEAFCEWIDNQFSVSDFKQRAYRFRRLLDIIDIETLESDVALNIPEFQSFSYLRQSVPYRDGCEITLLQNWICVLGGNTFWFFMTQKCPTFSILDLNDNEKFNGPPMTHDRSGERKKGARV</sequence>
<name>A0A0R3SLK1_HYMDI</name>
<dbReference type="PANTHER" id="PTHR24412">
    <property type="entry name" value="KELCH PROTEIN"/>
    <property type="match status" value="1"/>
</dbReference>
<dbReference type="InterPro" id="IPR000210">
    <property type="entry name" value="BTB/POZ_dom"/>
</dbReference>